<dbReference type="RefSeq" id="WP_188789104.1">
    <property type="nucleotide sequence ID" value="NZ_BMJV01000001.1"/>
</dbReference>
<comment type="caution">
    <text evidence="5">The sequence shown here is derived from an EMBL/GenBank/DDBJ whole genome shotgun (WGS) entry which is preliminary data.</text>
</comment>
<proteinExistence type="inferred from homology"/>
<dbReference type="PANTHER" id="PTHR30408">
    <property type="entry name" value="TYPE-1 RESTRICTION ENZYME ECOKI SPECIFICITY PROTEIN"/>
    <property type="match status" value="1"/>
</dbReference>
<keyword evidence="6" id="KW-1185">Reference proteome</keyword>
<dbReference type="EMBL" id="BMJV01000001">
    <property type="protein sequence ID" value="GGG65509.1"/>
    <property type="molecule type" value="Genomic_DNA"/>
</dbReference>
<dbReference type="PANTHER" id="PTHR30408:SF12">
    <property type="entry name" value="TYPE I RESTRICTION ENZYME MJAVIII SPECIFICITY SUBUNIT"/>
    <property type="match status" value="1"/>
</dbReference>
<evidence type="ECO:0000256" key="3">
    <source>
        <dbReference type="ARBA" id="ARBA00023125"/>
    </source>
</evidence>
<dbReference type="GO" id="GO:0003677">
    <property type="term" value="F:DNA binding"/>
    <property type="evidence" value="ECO:0007669"/>
    <property type="project" value="UniProtKB-KW"/>
</dbReference>
<reference evidence="5" key="1">
    <citation type="journal article" date="2014" name="Int. J. Syst. Evol. Microbiol.">
        <title>Complete genome sequence of Corynebacterium casei LMG S-19264T (=DSM 44701T), isolated from a smear-ripened cheese.</title>
        <authorList>
            <consortium name="US DOE Joint Genome Institute (JGI-PGF)"/>
            <person name="Walter F."/>
            <person name="Albersmeier A."/>
            <person name="Kalinowski J."/>
            <person name="Ruckert C."/>
        </authorList>
    </citation>
    <scope>NUCLEOTIDE SEQUENCE</scope>
    <source>
        <strain evidence="5">CGMCC 1.15762</strain>
    </source>
</reference>
<dbReference type="Pfam" id="PF01420">
    <property type="entry name" value="Methylase_S"/>
    <property type="match status" value="2"/>
</dbReference>
<keyword evidence="3" id="KW-0238">DNA-binding</keyword>
<comment type="similarity">
    <text evidence="1">Belongs to the type-I restriction system S methylase family.</text>
</comment>
<name>A0A8J3EFH6_9RHOB</name>
<feature type="domain" description="Type I restriction modification DNA specificity" evidence="4">
    <location>
        <begin position="3"/>
        <end position="180"/>
    </location>
</feature>
<protein>
    <submittedName>
        <fullName evidence="5">Restriction endonuclease subunit S</fullName>
    </submittedName>
</protein>
<evidence type="ECO:0000313" key="6">
    <source>
        <dbReference type="Proteomes" id="UP000617145"/>
    </source>
</evidence>
<evidence type="ECO:0000259" key="4">
    <source>
        <dbReference type="Pfam" id="PF01420"/>
    </source>
</evidence>
<dbReference type="InterPro" id="IPR044946">
    <property type="entry name" value="Restrct_endonuc_typeI_TRD_sf"/>
</dbReference>
<dbReference type="GO" id="GO:0004519">
    <property type="term" value="F:endonuclease activity"/>
    <property type="evidence" value="ECO:0007669"/>
    <property type="project" value="UniProtKB-KW"/>
</dbReference>
<dbReference type="Gene3D" id="3.90.220.20">
    <property type="entry name" value="DNA methylase specificity domains"/>
    <property type="match status" value="2"/>
</dbReference>
<keyword evidence="5" id="KW-0540">Nuclease</keyword>
<dbReference type="CDD" id="cd17278">
    <property type="entry name" value="RMtype1_S_LdeBORF1052P-TRD2-CR2"/>
    <property type="match status" value="1"/>
</dbReference>
<feature type="domain" description="Type I restriction modification DNA specificity" evidence="4">
    <location>
        <begin position="277"/>
        <end position="380"/>
    </location>
</feature>
<evidence type="ECO:0000313" key="5">
    <source>
        <dbReference type="EMBL" id="GGG65509.1"/>
    </source>
</evidence>
<dbReference type="AlphaFoldDB" id="A0A8J3EFH6"/>
<sequence>MVPEGWEKTRLDEHITIKHGFAFSSEYFDPNGEDIVLTPGNFYEEGGFRPLGEKQKRYDGPIPKDYILSPGDMLVAMTEQTPGLLGSTLFVPSVDRYLHNQRLGLIQKLEGSNINLNFLHLLLGMPSIRRRISADSGGTKVKHTSPSKITGLDVLLPPLPEQKKIAEILSTWDRAIETAEALLATARTQKRALMQTLLTGKRRFPEFEGQEWREVSIGDVAREVSIRNKENAALPVISCSKVVGFVNSLDYFKKQVFSDDLSGYKVISRGQIGYPSNHIEEGSIGIQNLYESALVSPIYTIFEPKPEIDAMFLFRVLKTDLYRQKFAAATNASVDRRGSLRWKAFAQIKVPLPSLGEQRRINAAHDAVDDEIQLRSEQAKKLRTEKKALMQQLLTGKRRVRVETADAV</sequence>
<evidence type="ECO:0000256" key="2">
    <source>
        <dbReference type="ARBA" id="ARBA00022747"/>
    </source>
</evidence>
<dbReference type="GO" id="GO:0009307">
    <property type="term" value="P:DNA restriction-modification system"/>
    <property type="evidence" value="ECO:0007669"/>
    <property type="project" value="UniProtKB-KW"/>
</dbReference>
<dbReference type="InterPro" id="IPR000055">
    <property type="entry name" value="Restrct_endonuc_typeI_TRD"/>
</dbReference>
<keyword evidence="5" id="KW-0378">Hydrolase</keyword>
<dbReference type="SUPFAM" id="SSF116734">
    <property type="entry name" value="DNA methylase specificity domain"/>
    <property type="match status" value="2"/>
</dbReference>
<gene>
    <name evidence="5" type="ORF">GCM10011415_10390</name>
</gene>
<dbReference type="Proteomes" id="UP000617145">
    <property type="component" value="Unassembled WGS sequence"/>
</dbReference>
<keyword evidence="2" id="KW-0680">Restriction system</keyword>
<dbReference type="InterPro" id="IPR052021">
    <property type="entry name" value="Type-I_RS_S_subunit"/>
</dbReference>
<keyword evidence="5" id="KW-0255">Endonuclease</keyword>
<reference evidence="5" key="2">
    <citation type="submission" date="2020-09" db="EMBL/GenBank/DDBJ databases">
        <authorList>
            <person name="Sun Q."/>
            <person name="Zhou Y."/>
        </authorList>
    </citation>
    <scope>NUCLEOTIDE SEQUENCE</scope>
    <source>
        <strain evidence="5">CGMCC 1.15762</strain>
    </source>
</reference>
<dbReference type="Gene3D" id="1.10.287.1120">
    <property type="entry name" value="Bipartite methylase S protein"/>
    <property type="match status" value="1"/>
</dbReference>
<organism evidence="5 6">
    <name type="scientific">Salipiger pallidus</name>
    <dbReference type="NCBI Taxonomy" id="1775170"/>
    <lineage>
        <taxon>Bacteria</taxon>
        <taxon>Pseudomonadati</taxon>
        <taxon>Pseudomonadota</taxon>
        <taxon>Alphaproteobacteria</taxon>
        <taxon>Rhodobacterales</taxon>
        <taxon>Roseobacteraceae</taxon>
        <taxon>Salipiger</taxon>
    </lineage>
</organism>
<evidence type="ECO:0000256" key="1">
    <source>
        <dbReference type="ARBA" id="ARBA00010923"/>
    </source>
</evidence>
<accession>A0A8J3EFH6</accession>